<protein>
    <recommendedName>
        <fullName evidence="7">Ribosomal protein S16</fullName>
    </recommendedName>
</protein>
<dbReference type="InParanoid" id="A0A0C2T4U4"/>
<dbReference type="PANTHER" id="PTHR12919:SF20">
    <property type="entry name" value="SMALL RIBOSOMAL SUBUNIT PROTEIN BS16M"/>
    <property type="match status" value="1"/>
</dbReference>
<dbReference type="EMBL" id="KN818223">
    <property type="protein sequence ID" value="KIL70940.1"/>
    <property type="molecule type" value="Genomic_DNA"/>
</dbReference>
<evidence type="ECO:0000313" key="6">
    <source>
        <dbReference type="Proteomes" id="UP000054549"/>
    </source>
</evidence>
<keyword evidence="6" id="KW-1185">Reference proteome</keyword>
<comment type="similarity">
    <text evidence="1">Belongs to the bacterial ribosomal protein bS16 family.</text>
</comment>
<dbReference type="InterPro" id="IPR023803">
    <property type="entry name" value="Ribosomal_bS16_dom_sf"/>
</dbReference>
<organism evidence="5 6">
    <name type="scientific">Amanita muscaria (strain Koide BX008)</name>
    <dbReference type="NCBI Taxonomy" id="946122"/>
    <lineage>
        <taxon>Eukaryota</taxon>
        <taxon>Fungi</taxon>
        <taxon>Dikarya</taxon>
        <taxon>Basidiomycota</taxon>
        <taxon>Agaricomycotina</taxon>
        <taxon>Agaricomycetes</taxon>
        <taxon>Agaricomycetidae</taxon>
        <taxon>Agaricales</taxon>
        <taxon>Pluteineae</taxon>
        <taxon>Amanitaceae</taxon>
        <taxon>Amanita</taxon>
    </lineage>
</organism>
<evidence type="ECO:0000256" key="2">
    <source>
        <dbReference type="ARBA" id="ARBA00022980"/>
    </source>
</evidence>
<name>A0A0C2T4U4_AMAMK</name>
<dbReference type="Pfam" id="PF00886">
    <property type="entry name" value="Ribosomal_S16"/>
    <property type="match status" value="1"/>
</dbReference>
<keyword evidence="2" id="KW-0689">Ribosomal protein</keyword>
<feature type="compositionally biased region" description="Low complexity" evidence="4">
    <location>
        <begin position="100"/>
        <end position="112"/>
    </location>
</feature>
<dbReference type="GO" id="GO:0032543">
    <property type="term" value="P:mitochondrial translation"/>
    <property type="evidence" value="ECO:0007669"/>
    <property type="project" value="TreeGrafter"/>
</dbReference>
<evidence type="ECO:0008006" key="7">
    <source>
        <dbReference type="Google" id="ProtNLM"/>
    </source>
</evidence>
<evidence type="ECO:0000313" key="5">
    <source>
        <dbReference type="EMBL" id="KIL70940.1"/>
    </source>
</evidence>
<dbReference type="PANTHER" id="PTHR12919">
    <property type="entry name" value="30S RIBOSOMAL PROTEIN S16"/>
    <property type="match status" value="1"/>
</dbReference>
<dbReference type="GO" id="GO:0005763">
    <property type="term" value="C:mitochondrial small ribosomal subunit"/>
    <property type="evidence" value="ECO:0007669"/>
    <property type="project" value="TreeGrafter"/>
</dbReference>
<sequence>MPIRLRFAVQGLRNNRSFQLVAIDKRRRRDGKPAELLGVYQPHLNPGENKKVVEWSVDRIRYWLDVGAVPSKSVVRLLELGNILKPGHSWERRIPETKASAEPSSQESSPSSTGTKQAAS</sequence>
<dbReference type="SUPFAM" id="SSF54565">
    <property type="entry name" value="Ribosomal protein S16"/>
    <property type="match status" value="1"/>
</dbReference>
<dbReference type="InterPro" id="IPR000307">
    <property type="entry name" value="Ribosomal_bS16"/>
</dbReference>
<evidence type="ECO:0000256" key="3">
    <source>
        <dbReference type="ARBA" id="ARBA00023274"/>
    </source>
</evidence>
<dbReference type="HOGENOM" id="CLU_100590_2_1_1"/>
<feature type="region of interest" description="Disordered" evidence="4">
    <location>
        <begin position="89"/>
        <end position="120"/>
    </location>
</feature>
<proteinExistence type="inferred from homology"/>
<accession>A0A0C2T4U4</accession>
<dbReference type="STRING" id="946122.A0A0C2T4U4"/>
<dbReference type="AlphaFoldDB" id="A0A0C2T4U4"/>
<keyword evidence="3" id="KW-0687">Ribonucleoprotein</keyword>
<dbReference type="OrthoDB" id="407221at2759"/>
<reference evidence="5 6" key="1">
    <citation type="submission" date="2014-04" db="EMBL/GenBank/DDBJ databases">
        <title>Evolutionary Origins and Diversification of the Mycorrhizal Mutualists.</title>
        <authorList>
            <consortium name="DOE Joint Genome Institute"/>
            <consortium name="Mycorrhizal Genomics Consortium"/>
            <person name="Kohler A."/>
            <person name="Kuo A."/>
            <person name="Nagy L.G."/>
            <person name="Floudas D."/>
            <person name="Copeland A."/>
            <person name="Barry K.W."/>
            <person name="Cichocki N."/>
            <person name="Veneault-Fourrey C."/>
            <person name="LaButti K."/>
            <person name="Lindquist E.A."/>
            <person name="Lipzen A."/>
            <person name="Lundell T."/>
            <person name="Morin E."/>
            <person name="Murat C."/>
            <person name="Riley R."/>
            <person name="Ohm R."/>
            <person name="Sun H."/>
            <person name="Tunlid A."/>
            <person name="Henrissat B."/>
            <person name="Grigoriev I.V."/>
            <person name="Hibbett D.S."/>
            <person name="Martin F."/>
        </authorList>
    </citation>
    <scope>NUCLEOTIDE SEQUENCE [LARGE SCALE GENOMIC DNA]</scope>
    <source>
        <strain evidence="5 6">Koide BX008</strain>
    </source>
</reference>
<dbReference type="Gene3D" id="3.30.1320.10">
    <property type="match status" value="1"/>
</dbReference>
<dbReference type="Proteomes" id="UP000054549">
    <property type="component" value="Unassembled WGS sequence"/>
</dbReference>
<evidence type="ECO:0000256" key="4">
    <source>
        <dbReference type="SAM" id="MobiDB-lite"/>
    </source>
</evidence>
<dbReference type="GO" id="GO:0003735">
    <property type="term" value="F:structural constituent of ribosome"/>
    <property type="evidence" value="ECO:0007669"/>
    <property type="project" value="InterPro"/>
</dbReference>
<gene>
    <name evidence="5" type="ORF">M378DRAFT_183489</name>
</gene>
<dbReference type="NCBIfam" id="TIGR00002">
    <property type="entry name" value="S16"/>
    <property type="match status" value="1"/>
</dbReference>
<dbReference type="HAMAP" id="MF_00385">
    <property type="entry name" value="Ribosomal_bS16"/>
    <property type="match status" value="1"/>
</dbReference>
<evidence type="ECO:0000256" key="1">
    <source>
        <dbReference type="ARBA" id="ARBA00006668"/>
    </source>
</evidence>
<dbReference type="FunCoup" id="A0A0C2T4U4">
    <property type="interactions" value="291"/>
</dbReference>